<comment type="caution">
    <text evidence="1">The sequence shown here is derived from an EMBL/GenBank/DDBJ whole genome shotgun (WGS) entry which is preliminary data.</text>
</comment>
<dbReference type="Gene3D" id="3.40.50.620">
    <property type="entry name" value="HUPs"/>
    <property type="match status" value="1"/>
</dbReference>
<gene>
    <name evidence="1" type="ORF">ACFPJ6_18270</name>
</gene>
<protein>
    <recommendedName>
        <fullName evidence="3">UspA domain-containing protein</fullName>
    </recommendedName>
</protein>
<sequence>MRHILVVANQTLAAQPLLTALQERLADEPADVFVVVPMTRPKDDVTFREGLLSSGQQRPDSGREGYETARRRLAQGLGMIRDLGCEVRGEVGDEDPMAAVDQVMASRRFDEVIVSTLPTGVSRWLRADLPSRVHRKHHVPVTTVTPQEAHSR</sequence>
<dbReference type="RefSeq" id="WP_340270428.1">
    <property type="nucleotide sequence ID" value="NZ_JBBEOG010000006.1"/>
</dbReference>
<organism evidence="1 2">
    <name type="scientific">Aquipuribacter nitratireducens</name>
    <dbReference type="NCBI Taxonomy" id="650104"/>
    <lineage>
        <taxon>Bacteria</taxon>
        <taxon>Bacillati</taxon>
        <taxon>Actinomycetota</taxon>
        <taxon>Actinomycetes</taxon>
        <taxon>Micrococcales</taxon>
        <taxon>Intrasporangiaceae</taxon>
        <taxon>Aquipuribacter</taxon>
    </lineage>
</organism>
<proteinExistence type="predicted"/>
<dbReference type="EMBL" id="JBHSLD010000028">
    <property type="protein sequence ID" value="MFC5382716.1"/>
    <property type="molecule type" value="Genomic_DNA"/>
</dbReference>
<reference evidence="2" key="1">
    <citation type="journal article" date="2019" name="Int. J. Syst. Evol. Microbiol.">
        <title>The Global Catalogue of Microorganisms (GCM) 10K type strain sequencing project: providing services to taxonomists for standard genome sequencing and annotation.</title>
        <authorList>
            <consortium name="The Broad Institute Genomics Platform"/>
            <consortium name="The Broad Institute Genome Sequencing Center for Infectious Disease"/>
            <person name="Wu L."/>
            <person name="Ma J."/>
        </authorList>
    </citation>
    <scope>NUCLEOTIDE SEQUENCE [LARGE SCALE GENOMIC DNA]</scope>
    <source>
        <strain evidence="2">CCUG 43114</strain>
    </source>
</reference>
<dbReference type="InterPro" id="IPR014729">
    <property type="entry name" value="Rossmann-like_a/b/a_fold"/>
</dbReference>
<evidence type="ECO:0008006" key="3">
    <source>
        <dbReference type="Google" id="ProtNLM"/>
    </source>
</evidence>
<accession>A0ABW0GX39</accession>
<dbReference type="SUPFAM" id="SSF52402">
    <property type="entry name" value="Adenine nucleotide alpha hydrolases-like"/>
    <property type="match status" value="1"/>
</dbReference>
<evidence type="ECO:0000313" key="2">
    <source>
        <dbReference type="Proteomes" id="UP001596122"/>
    </source>
</evidence>
<keyword evidence="2" id="KW-1185">Reference proteome</keyword>
<evidence type="ECO:0000313" key="1">
    <source>
        <dbReference type="EMBL" id="MFC5382716.1"/>
    </source>
</evidence>
<name>A0ABW0GX39_9MICO</name>
<dbReference type="Proteomes" id="UP001596122">
    <property type="component" value="Unassembled WGS sequence"/>
</dbReference>